<dbReference type="PANTHER" id="PTHR43730:SF1">
    <property type="entry name" value="BETA-MANNOSIDASE"/>
    <property type="match status" value="1"/>
</dbReference>
<dbReference type="InterPro" id="IPR008979">
    <property type="entry name" value="Galactose-bd-like_sf"/>
</dbReference>
<dbReference type="Gene3D" id="2.60.120.260">
    <property type="entry name" value="Galactose-binding domain-like"/>
    <property type="match status" value="1"/>
</dbReference>
<keyword evidence="1" id="KW-0378">Hydrolase</keyword>
<proteinExistence type="predicted"/>
<sequence>MAATASRTTLQTDWSFKRTDQGDDAWAPVAKVPTVVHMDLLDNDRIPDPFLGTNELDVEWTTFDTVDVPNGASVYLLLDGLNTFVHVRLNDVTILTSENMFLSRRVDIIESLRSPGTNTLVIDFDIALIRGKELEDKHSEHRFIAHKREIGRLGVRKAQYH</sequence>
<evidence type="ECO:0000313" key="4">
    <source>
        <dbReference type="EMBL" id="KAK7433349.1"/>
    </source>
</evidence>
<comment type="caution">
    <text evidence="4">The sequence shown here is derived from an EMBL/GenBank/DDBJ whole genome shotgun (WGS) entry which is preliminary data.</text>
</comment>
<dbReference type="Pfam" id="PF22666">
    <property type="entry name" value="Glyco_hydro_2_N2"/>
    <property type="match status" value="1"/>
</dbReference>
<organism evidence="4 5">
    <name type="scientific">Neonectria magnoliae</name>
    <dbReference type="NCBI Taxonomy" id="2732573"/>
    <lineage>
        <taxon>Eukaryota</taxon>
        <taxon>Fungi</taxon>
        <taxon>Dikarya</taxon>
        <taxon>Ascomycota</taxon>
        <taxon>Pezizomycotina</taxon>
        <taxon>Sordariomycetes</taxon>
        <taxon>Hypocreomycetidae</taxon>
        <taxon>Hypocreales</taxon>
        <taxon>Nectriaceae</taxon>
        <taxon>Neonectria</taxon>
    </lineage>
</organism>
<dbReference type="InterPro" id="IPR054593">
    <property type="entry name" value="Beta-mannosidase-like_N2"/>
</dbReference>
<dbReference type="PANTHER" id="PTHR43730">
    <property type="entry name" value="BETA-MANNOSIDASE"/>
    <property type="match status" value="1"/>
</dbReference>
<dbReference type="InterPro" id="IPR050887">
    <property type="entry name" value="Beta-mannosidase_GH2"/>
</dbReference>
<feature type="domain" description="Beta-mannosidase-like galactose-binding" evidence="3">
    <location>
        <begin position="14"/>
        <end position="161"/>
    </location>
</feature>
<keyword evidence="2" id="KW-0326">Glycosidase</keyword>
<evidence type="ECO:0000313" key="5">
    <source>
        <dbReference type="Proteomes" id="UP001498421"/>
    </source>
</evidence>
<accession>A0ABR1IJD9</accession>
<evidence type="ECO:0000256" key="1">
    <source>
        <dbReference type="ARBA" id="ARBA00022801"/>
    </source>
</evidence>
<keyword evidence="5" id="KW-1185">Reference proteome</keyword>
<protein>
    <recommendedName>
        <fullName evidence="3">Beta-mannosidase-like galactose-binding domain-containing protein</fullName>
    </recommendedName>
</protein>
<dbReference type="Proteomes" id="UP001498421">
    <property type="component" value="Unassembled WGS sequence"/>
</dbReference>
<evidence type="ECO:0000256" key="2">
    <source>
        <dbReference type="ARBA" id="ARBA00023295"/>
    </source>
</evidence>
<reference evidence="4 5" key="1">
    <citation type="journal article" date="2025" name="Microbiol. Resour. Announc.">
        <title>Draft genome sequences for Neonectria magnoliae and Neonectria punicea, canker pathogens of Liriodendron tulipifera and Acer saccharum in West Virginia.</title>
        <authorList>
            <person name="Petronek H.M."/>
            <person name="Kasson M.T."/>
            <person name="Metheny A.M."/>
            <person name="Stauder C.M."/>
            <person name="Lovett B."/>
            <person name="Lynch S.C."/>
            <person name="Garnas J.R."/>
            <person name="Kasson L.R."/>
            <person name="Stajich J.E."/>
        </authorList>
    </citation>
    <scope>NUCLEOTIDE SEQUENCE [LARGE SCALE GENOMIC DNA]</scope>
    <source>
        <strain evidence="4 5">NRRL 64651</strain>
    </source>
</reference>
<name>A0ABR1IJD9_9HYPO</name>
<evidence type="ECO:0000259" key="3">
    <source>
        <dbReference type="Pfam" id="PF22666"/>
    </source>
</evidence>
<dbReference type="SUPFAM" id="SSF49785">
    <property type="entry name" value="Galactose-binding domain-like"/>
    <property type="match status" value="1"/>
</dbReference>
<gene>
    <name evidence="4" type="ORF">QQZ08_000288</name>
</gene>
<dbReference type="EMBL" id="JAZAVK010000001">
    <property type="protein sequence ID" value="KAK7433349.1"/>
    <property type="molecule type" value="Genomic_DNA"/>
</dbReference>